<accession>A0A0V1D0U3</accession>
<name>A0A0V1D0U3_TRIBR</name>
<gene>
    <name evidence="1" type="ORF">T03_11570</name>
</gene>
<protein>
    <submittedName>
        <fullName evidence="1">Uncharacterized protein</fullName>
    </submittedName>
</protein>
<reference evidence="1 2" key="1">
    <citation type="submission" date="2015-01" db="EMBL/GenBank/DDBJ databases">
        <title>Evolution of Trichinella species and genotypes.</title>
        <authorList>
            <person name="Korhonen P.K."/>
            <person name="Edoardo P."/>
            <person name="Giuseppe L.R."/>
            <person name="Gasser R.B."/>
        </authorList>
    </citation>
    <scope>NUCLEOTIDE SEQUENCE [LARGE SCALE GENOMIC DNA]</scope>
    <source>
        <strain evidence="1">ISS120</strain>
    </source>
</reference>
<dbReference type="OrthoDB" id="5944511at2759"/>
<evidence type="ECO:0000313" key="2">
    <source>
        <dbReference type="Proteomes" id="UP000054653"/>
    </source>
</evidence>
<dbReference type="AlphaFoldDB" id="A0A0V1D0U3"/>
<sequence length="450" mass="49645">MSGRYTILYGWRKWRTGLQFSMGGRGIGVPVKNSVKVDGIEELYRILCGWREKRASGGNLGRVLNYLWVEEGEEDEVEGMAGGYTILLGWREWRTDIQSSMGGEGSGGREYNSVWWRECHAGAQFCLSGGNGRQGMAAKLTIYSGWREWQAGIQFCTDGGNGRRVYNSLWVEEFAGMWRVWSVELYNPDCVKGMAGGYTTLCVEDRLSVCYATWYGIGVVGIGGGVSLRMCKGQSGGQKKCGCSVVCQGFTMNGRIGCSLLDFIVVTICNIDATFNFCELMQVFSSFNDCLVGGSGGAGCTTLLVEGLAVGIQFCMCGREWRAGIQHCLWRKVYQKDLKLCMGGAGIAGAVYNSVWVEYNVAGGKWRRCCTECQGFSINGHSDCSFLDFFLVTICNIHVTVNFCDSCGNTHEQAINALSLILALTLAERRNHAIYIGKCLCRWIIVILLF</sequence>
<comment type="caution">
    <text evidence="1">The sequence shown here is derived from an EMBL/GenBank/DDBJ whole genome shotgun (WGS) entry which is preliminary data.</text>
</comment>
<keyword evidence="2" id="KW-1185">Reference proteome</keyword>
<dbReference type="Proteomes" id="UP000054653">
    <property type="component" value="Unassembled WGS sequence"/>
</dbReference>
<evidence type="ECO:0000313" key="1">
    <source>
        <dbReference type="EMBL" id="KRY55015.1"/>
    </source>
</evidence>
<proteinExistence type="predicted"/>
<organism evidence="1 2">
    <name type="scientific">Trichinella britovi</name>
    <name type="common">Parasitic roundworm</name>
    <dbReference type="NCBI Taxonomy" id="45882"/>
    <lineage>
        <taxon>Eukaryota</taxon>
        <taxon>Metazoa</taxon>
        <taxon>Ecdysozoa</taxon>
        <taxon>Nematoda</taxon>
        <taxon>Enoplea</taxon>
        <taxon>Dorylaimia</taxon>
        <taxon>Trichinellida</taxon>
        <taxon>Trichinellidae</taxon>
        <taxon>Trichinella</taxon>
    </lineage>
</organism>
<dbReference type="EMBL" id="JYDI01000061">
    <property type="protein sequence ID" value="KRY55015.1"/>
    <property type="molecule type" value="Genomic_DNA"/>
</dbReference>